<comment type="caution">
    <text evidence="2">The sequence shown here is derived from an EMBL/GenBank/DDBJ whole genome shotgun (WGS) entry which is preliminary data.</text>
</comment>
<accession>A0A812R8S0</accession>
<evidence type="ECO:0000313" key="3">
    <source>
        <dbReference type="Proteomes" id="UP000604046"/>
    </source>
</evidence>
<dbReference type="Pfam" id="PF00069">
    <property type="entry name" value="Pkinase"/>
    <property type="match status" value="1"/>
</dbReference>
<dbReference type="InterPro" id="IPR000719">
    <property type="entry name" value="Prot_kinase_dom"/>
</dbReference>
<dbReference type="GO" id="GO:0005524">
    <property type="term" value="F:ATP binding"/>
    <property type="evidence" value="ECO:0007669"/>
    <property type="project" value="InterPro"/>
</dbReference>
<organism evidence="2 3">
    <name type="scientific">Symbiodinium natans</name>
    <dbReference type="NCBI Taxonomy" id="878477"/>
    <lineage>
        <taxon>Eukaryota</taxon>
        <taxon>Sar</taxon>
        <taxon>Alveolata</taxon>
        <taxon>Dinophyceae</taxon>
        <taxon>Suessiales</taxon>
        <taxon>Symbiodiniaceae</taxon>
        <taxon>Symbiodinium</taxon>
    </lineage>
</organism>
<sequence>MICRADLVQRSSSPVQATYELQAGLGRGGVGRVVQAVCRRNQIARAVKITSQKSDPSGFEVSLMRKLDHPNIVRLFETFVEETQGELHLAMELCKGGALPSYARDFWPPLEEAAGAVIMWQLLGALNYLQKQSLSHGDICPANVLMLHFDQPPEQNVTKLIDFGAHAGRRTHDLPSAGLVMRALLGWCSGMKCASLREAPAVKKGQTTVYSEGGLGVPISKPASDLMARFAGAEADAAFTAEKALHHTWFILARHGEVPVRRMTSKRGATRELF</sequence>
<dbReference type="OrthoDB" id="4062651at2759"/>
<feature type="domain" description="Protein kinase" evidence="1">
    <location>
        <begin position="19"/>
        <end position="274"/>
    </location>
</feature>
<evidence type="ECO:0000259" key="1">
    <source>
        <dbReference type="PROSITE" id="PS50011"/>
    </source>
</evidence>
<dbReference type="AlphaFoldDB" id="A0A812R8S0"/>
<dbReference type="PROSITE" id="PS00109">
    <property type="entry name" value="PROTEIN_KINASE_TYR"/>
    <property type="match status" value="1"/>
</dbReference>
<name>A0A812R8S0_9DINO</name>
<protein>
    <submittedName>
        <fullName evidence="2">CPK3 protein</fullName>
    </submittedName>
</protein>
<evidence type="ECO:0000313" key="2">
    <source>
        <dbReference type="EMBL" id="CAE7424574.1"/>
    </source>
</evidence>
<keyword evidence="3" id="KW-1185">Reference proteome</keyword>
<dbReference type="Gene3D" id="1.10.510.10">
    <property type="entry name" value="Transferase(Phosphotransferase) domain 1"/>
    <property type="match status" value="1"/>
</dbReference>
<dbReference type="EMBL" id="CAJNDS010002310">
    <property type="protein sequence ID" value="CAE7424574.1"/>
    <property type="molecule type" value="Genomic_DNA"/>
</dbReference>
<dbReference type="CDD" id="cd00180">
    <property type="entry name" value="PKc"/>
    <property type="match status" value="1"/>
</dbReference>
<dbReference type="InterPro" id="IPR011009">
    <property type="entry name" value="Kinase-like_dom_sf"/>
</dbReference>
<dbReference type="InterPro" id="IPR008266">
    <property type="entry name" value="Tyr_kinase_AS"/>
</dbReference>
<dbReference type="PROSITE" id="PS50011">
    <property type="entry name" value="PROTEIN_KINASE_DOM"/>
    <property type="match status" value="1"/>
</dbReference>
<dbReference type="SUPFAM" id="SSF56112">
    <property type="entry name" value="Protein kinase-like (PK-like)"/>
    <property type="match status" value="1"/>
</dbReference>
<dbReference type="GO" id="GO:0004672">
    <property type="term" value="F:protein kinase activity"/>
    <property type="evidence" value="ECO:0007669"/>
    <property type="project" value="InterPro"/>
</dbReference>
<gene>
    <name evidence="2" type="primary">CPK3</name>
    <name evidence="2" type="ORF">SNAT2548_LOCUS23100</name>
</gene>
<dbReference type="Proteomes" id="UP000604046">
    <property type="component" value="Unassembled WGS sequence"/>
</dbReference>
<reference evidence="2" key="1">
    <citation type="submission" date="2021-02" db="EMBL/GenBank/DDBJ databases">
        <authorList>
            <person name="Dougan E. K."/>
            <person name="Rhodes N."/>
            <person name="Thang M."/>
            <person name="Chan C."/>
        </authorList>
    </citation>
    <scope>NUCLEOTIDE SEQUENCE</scope>
</reference>
<proteinExistence type="predicted"/>
<dbReference type="PANTHER" id="PTHR24347">
    <property type="entry name" value="SERINE/THREONINE-PROTEIN KINASE"/>
    <property type="match status" value="1"/>
</dbReference>